<dbReference type="NCBIfam" id="TIGR02537">
    <property type="entry name" value="arch_flag_Nterm"/>
    <property type="match status" value="1"/>
</dbReference>
<evidence type="ECO:0000313" key="7">
    <source>
        <dbReference type="Proteomes" id="UP001500420"/>
    </source>
</evidence>
<comment type="subcellular location">
    <subcellularLocation>
        <location evidence="1 4">Archaeal flagellum</location>
    </subcellularLocation>
</comment>
<accession>A0AAV3T4K7</accession>
<dbReference type="InterPro" id="IPR013373">
    <property type="entry name" value="Flagellin/pilin_N_arc"/>
</dbReference>
<feature type="transmembrane region" description="Helical" evidence="5">
    <location>
        <begin position="20"/>
        <end position="38"/>
    </location>
</feature>
<dbReference type="GO" id="GO:0097589">
    <property type="term" value="C:archaeal-type flagellum"/>
    <property type="evidence" value="ECO:0007669"/>
    <property type="project" value="UniProtKB-SubCell"/>
</dbReference>
<comment type="caution">
    <text evidence="6">The sequence shown here is derived from an EMBL/GenBank/DDBJ whole genome shotgun (WGS) entry which is preliminary data.</text>
</comment>
<reference evidence="6 7" key="1">
    <citation type="journal article" date="2019" name="Int. J. Syst. Evol. Microbiol.">
        <title>The Global Catalogue of Microorganisms (GCM) 10K type strain sequencing project: providing services to taxonomists for standard genome sequencing and annotation.</title>
        <authorList>
            <consortium name="The Broad Institute Genomics Platform"/>
            <consortium name="The Broad Institute Genome Sequencing Center for Infectious Disease"/>
            <person name="Wu L."/>
            <person name="Ma J."/>
        </authorList>
    </citation>
    <scope>NUCLEOTIDE SEQUENCE [LARGE SCALE GENOMIC DNA]</scope>
    <source>
        <strain evidence="6 7">JCM 16328</strain>
    </source>
</reference>
<proteinExistence type="inferred from homology"/>
<sequence>MDLGRRHGEDDRAQVGVELLVVFIAAVLVAAIAASLLLNTALALQAQAEETGEESLDQLTERVQVVSALGEVGDDGTIETVKLRVRTAPGADSVDLGSASVQTVGDGVEPSPSVEVVGDDDAVLTEGSDIGYVRIYGEAGLDEGEGLSPGDEVTVRLTTAAGATTTHTLRVPETLAGESVVEL</sequence>
<organism evidence="6 7">
    <name type="scientific">Natronoarchaeum mannanilyticum</name>
    <dbReference type="NCBI Taxonomy" id="926360"/>
    <lineage>
        <taxon>Archaea</taxon>
        <taxon>Methanobacteriati</taxon>
        <taxon>Methanobacteriota</taxon>
        <taxon>Stenosarchaea group</taxon>
        <taxon>Halobacteria</taxon>
        <taxon>Halobacteriales</taxon>
        <taxon>Natronoarchaeaceae</taxon>
    </lineage>
</organism>
<gene>
    <name evidence="6" type="ORF">GCM10009020_00830</name>
</gene>
<evidence type="ECO:0000256" key="5">
    <source>
        <dbReference type="SAM" id="Phobius"/>
    </source>
</evidence>
<keyword evidence="5" id="KW-0812">Transmembrane</keyword>
<dbReference type="Pfam" id="PF01917">
    <property type="entry name" value="Flagellin_arch-type"/>
    <property type="match status" value="1"/>
</dbReference>
<dbReference type="InterPro" id="IPR002774">
    <property type="entry name" value="Flagellin_arc-type"/>
</dbReference>
<evidence type="ECO:0000256" key="1">
    <source>
        <dbReference type="ARBA" id="ARBA00004618"/>
    </source>
</evidence>
<dbReference type="AlphaFoldDB" id="A0AAV3T4K7"/>
<evidence type="ECO:0000313" key="6">
    <source>
        <dbReference type="EMBL" id="GAA0660633.1"/>
    </source>
</evidence>
<keyword evidence="5" id="KW-1133">Transmembrane helix</keyword>
<evidence type="ECO:0000256" key="2">
    <source>
        <dbReference type="ARBA" id="ARBA00010256"/>
    </source>
</evidence>
<dbReference type="GO" id="GO:0097588">
    <property type="term" value="P:archaeal or bacterial-type flagellum-dependent cell motility"/>
    <property type="evidence" value="ECO:0007669"/>
    <property type="project" value="InterPro"/>
</dbReference>
<dbReference type="Proteomes" id="UP001500420">
    <property type="component" value="Unassembled WGS sequence"/>
</dbReference>
<evidence type="ECO:0000256" key="4">
    <source>
        <dbReference type="RuleBase" id="RU361282"/>
    </source>
</evidence>
<dbReference type="PANTHER" id="PTHR35903:SF1">
    <property type="entry name" value="FLAGELLIN B1"/>
    <property type="match status" value="1"/>
</dbReference>
<dbReference type="GO" id="GO:0005198">
    <property type="term" value="F:structural molecule activity"/>
    <property type="evidence" value="ECO:0007669"/>
    <property type="project" value="InterPro"/>
</dbReference>
<dbReference type="RefSeq" id="WP_343771831.1">
    <property type="nucleotide sequence ID" value="NZ_BAAADV010000001.1"/>
</dbReference>
<dbReference type="EMBL" id="BAAADV010000001">
    <property type="protein sequence ID" value="GAA0660633.1"/>
    <property type="molecule type" value="Genomic_DNA"/>
</dbReference>
<protein>
    <recommendedName>
        <fullName evidence="4">Flagellin</fullName>
    </recommendedName>
</protein>
<name>A0AAV3T4K7_9EURY</name>
<evidence type="ECO:0000256" key="3">
    <source>
        <dbReference type="ARBA" id="ARBA00022440"/>
    </source>
</evidence>
<comment type="function">
    <text evidence="4">Flagellin is the subunit protein which polymerizes to form the filaments of archaeal flagella.</text>
</comment>
<comment type="similarity">
    <text evidence="2 4">Belongs to the archaeal flagellin family.</text>
</comment>
<dbReference type="PANTHER" id="PTHR35903">
    <property type="entry name" value="FLAGELLIN B1"/>
    <property type="match status" value="1"/>
</dbReference>
<keyword evidence="7" id="KW-1185">Reference proteome</keyword>
<keyword evidence="3 4" id="KW-0974">Archaeal flagellum</keyword>
<keyword evidence="5" id="KW-0472">Membrane</keyword>